<dbReference type="InterPro" id="IPR036047">
    <property type="entry name" value="F-box-like_dom_sf"/>
</dbReference>
<proteinExistence type="predicted"/>
<evidence type="ECO:0000313" key="4">
    <source>
        <dbReference type="EnsemblMetazoa" id="ASIC006252-PA"/>
    </source>
</evidence>
<dbReference type="GO" id="GO:0031146">
    <property type="term" value="P:SCF-dependent proteasomal ubiquitin-dependent protein catabolic process"/>
    <property type="evidence" value="ECO:0007669"/>
    <property type="project" value="TreeGrafter"/>
</dbReference>
<dbReference type="SUPFAM" id="SSF81383">
    <property type="entry name" value="F-box domain"/>
    <property type="match status" value="1"/>
</dbReference>
<dbReference type="GO" id="GO:0019005">
    <property type="term" value="C:SCF ubiquitin ligase complex"/>
    <property type="evidence" value="ECO:0007669"/>
    <property type="project" value="TreeGrafter"/>
</dbReference>
<evidence type="ECO:0000259" key="2">
    <source>
        <dbReference type="PROSITE" id="PS50181"/>
    </source>
</evidence>
<name>A0A084VLT6_ANOSI</name>
<dbReference type="Gene3D" id="3.80.10.10">
    <property type="entry name" value="Ribonuclease Inhibitor"/>
    <property type="match status" value="2"/>
</dbReference>
<dbReference type="AlphaFoldDB" id="A0A084VLT6"/>
<dbReference type="InterPro" id="IPR001810">
    <property type="entry name" value="F-box_dom"/>
</dbReference>
<dbReference type="OrthoDB" id="2153609at2759"/>
<reference evidence="4" key="2">
    <citation type="submission" date="2020-05" db="UniProtKB">
        <authorList>
            <consortium name="EnsemblMetazoa"/>
        </authorList>
    </citation>
    <scope>IDENTIFICATION</scope>
</reference>
<dbReference type="STRING" id="74873.A0A084VLT6"/>
<dbReference type="InterPro" id="IPR032675">
    <property type="entry name" value="LRR_dom_sf"/>
</dbReference>
<dbReference type="PROSITE" id="PS50181">
    <property type="entry name" value="FBOX"/>
    <property type="match status" value="1"/>
</dbReference>
<feature type="domain" description="F-box" evidence="2">
    <location>
        <begin position="221"/>
        <end position="267"/>
    </location>
</feature>
<sequence length="578" mass="65130">MLQIPGHPEESATLPSDVLQYVQSVLGASDQYGPTTSISYTAVNIIGRPTNFPTYGEHIDSYMLTTHGNWWREAPSFHPEFGLKNVPESKNPPVHDFLAVEFEHAVVPRMIGIYETFNPGSIQRIWAFTCAKRWVMLWDEPFGANDSDPTDLTSRLFYPQIRNIRFHVRVLRLEFNTSDLAYFPALDGILMVGSRSLSCTSEAPASCAALESDAPVPPPGTINLTQLPNEILFGIFSFLDIPSLSAVEIVCQKFNAVARDSRLYRVVNLRPYWMEVDCKRIRWLETRCTGIRKLDLSWCGMLTDLHARDVIRLLKACGDTITHLRLDDMGLEFADDEVCCIPTLCPNLREVSLRQMTMTLNPALLHFRNLTRLNLARTTVDTECLLDLLPRNPCLQHLNLSCCMNLAPQAIASTVSVHNRELISLNLWKTEFISPSAVRALQACTKLRELNIGWTTNGTTSLDGALGDLLKGCPNMETLFLTGFRCLQDADLACIAEHGLQLVQLDIMGCISVTVPMVERVLQRCTKLRFLDCVHCEIPSMYLLEWSVSYVNVTICNADKFPRGGFPWDNARRNRPMN</sequence>
<dbReference type="PANTHER" id="PTHR13318:SF152">
    <property type="entry name" value="F-BOX_LRR-REPEAT PROTEIN 4"/>
    <property type="match status" value="1"/>
</dbReference>
<accession>A0A084VLT6</accession>
<dbReference type="VEuPathDB" id="VectorBase:ASIS004480"/>
<evidence type="ECO:0000313" key="3">
    <source>
        <dbReference type="EMBL" id="KFB38930.1"/>
    </source>
</evidence>
<dbReference type="Gene3D" id="1.20.1280.50">
    <property type="match status" value="1"/>
</dbReference>
<evidence type="ECO:0000256" key="1">
    <source>
        <dbReference type="ARBA" id="ARBA00022786"/>
    </source>
</evidence>
<dbReference type="Pfam" id="PF12937">
    <property type="entry name" value="F-box-like"/>
    <property type="match status" value="1"/>
</dbReference>
<dbReference type="EMBL" id="KE524974">
    <property type="protein sequence ID" value="KFB38930.1"/>
    <property type="molecule type" value="Genomic_DNA"/>
</dbReference>
<reference evidence="3 5" key="1">
    <citation type="journal article" date="2014" name="BMC Genomics">
        <title>Genome sequence of Anopheles sinensis provides insight into genetics basis of mosquito competence for malaria parasites.</title>
        <authorList>
            <person name="Zhou D."/>
            <person name="Zhang D."/>
            <person name="Ding G."/>
            <person name="Shi L."/>
            <person name="Hou Q."/>
            <person name="Ye Y."/>
            <person name="Xu Y."/>
            <person name="Zhou H."/>
            <person name="Xiong C."/>
            <person name="Li S."/>
            <person name="Yu J."/>
            <person name="Hong S."/>
            <person name="Yu X."/>
            <person name="Zou P."/>
            <person name="Chen C."/>
            <person name="Chang X."/>
            <person name="Wang W."/>
            <person name="Lv Y."/>
            <person name="Sun Y."/>
            <person name="Ma L."/>
            <person name="Shen B."/>
            <person name="Zhu C."/>
        </authorList>
    </citation>
    <scope>NUCLEOTIDE SEQUENCE [LARGE SCALE GENOMIC DNA]</scope>
</reference>
<dbReference type="SUPFAM" id="SSF52047">
    <property type="entry name" value="RNI-like"/>
    <property type="match status" value="1"/>
</dbReference>
<evidence type="ECO:0000313" key="5">
    <source>
        <dbReference type="Proteomes" id="UP000030765"/>
    </source>
</evidence>
<keyword evidence="1" id="KW-0833">Ubl conjugation pathway</keyword>
<dbReference type="OMA" id="GWCMREA"/>
<organism evidence="3">
    <name type="scientific">Anopheles sinensis</name>
    <name type="common">Mosquito</name>
    <dbReference type="NCBI Taxonomy" id="74873"/>
    <lineage>
        <taxon>Eukaryota</taxon>
        <taxon>Metazoa</taxon>
        <taxon>Ecdysozoa</taxon>
        <taxon>Arthropoda</taxon>
        <taxon>Hexapoda</taxon>
        <taxon>Insecta</taxon>
        <taxon>Pterygota</taxon>
        <taxon>Neoptera</taxon>
        <taxon>Endopterygota</taxon>
        <taxon>Diptera</taxon>
        <taxon>Nematocera</taxon>
        <taxon>Culicoidea</taxon>
        <taxon>Culicidae</taxon>
        <taxon>Anophelinae</taxon>
        <taxon>Anopheles</taxon>
    </lineage>
</organism>
<dbReference type="PANTHER" id="PTHR13318">
    <property type="entry name" value="PARTNER OF PAIRED, ISOFORM B-RELATED"/>
    <property type="match status" value="1"/>
</dbReference>
<gene>
    <name evidence="3" type="ORF">ZHAS_00006252</name>
</gene>
<dbReference type="SMART" id="SM00256">
    <property type="entry name" value="FBOX"/>
    <property type="match status" value="1"/>
</dbReference>
<dbReference type="Proteomes" id="UP000030765">
    <property type="component" value="Unassembled WGS sequence"/>
</dbReference>
<dbReference type="EnsemblMetazoa" id="ASIC006252-RA">
    <property type="protein sequence ID" value="ASIC006252-PA"/>
    <property type="gene ID" value="ASIC006252"/>
</dbReference>
<dbReference type="SMART" id="SM00367">
    <property type="entry name" value="LRR_CC"/>
    <property type="match status" value="4"/>
</dbReference>
<protein>
    <submittedName>
        <fullName evidence="3">AGAP000471-PA-like protein</fullName>
    </submittedName>
    <submittedName>
        <fullName evidence="4">F-box domain-containing protein</fullName>
    </submittedName>
</protein>
<dbReference type="VEuPathDB" id="VectorBase:ASIC006252"/>
<keyword evidence="5" id="KW-1185">Reference proteome</keyword>
<dbReference type="InterPro" id="IPR006553">
    <property type="entry name" value="Leu-rich_rpt_Cys-con_subtyp"/>
</dbReference>
<dbReference type="EMBL" id="ATLV01014551">
    <property type="status" value="NOT_ANNOTATED_CDS"/>
    <property type="molecule type" value="Genomic_DNA"/>
</dbReference>